<keyword evidence="3" id="KW-0805">Transcription regulation</keyword>
<dbReference type="GeneID" id="2896551"/>
<evidence type="ECO:0000256" key="7">
    <source>
        <dbReference type="SAM" id="MobiDB-lite"/>
    </source>
</evidence>
<dbReference type="CDD" id="cd00067">
    <property type="entry name" value="GAL4"/>
    <property type="match status" value="1"/>
</dbReference>
<dbReference type="PROSITE" id="PS00463">
    <property type="entry name" value="ZN2_CY6_FUNGAL_1"/>
    <property type="match status" value="1"/>
</dbReference>
<feature type="compositionally biased region" description="Basic and acidic residues" evidence="7">
    <location>
        <begin position="1"/>
        <end position="20"/>
    </location>
</feature>
<dbReference type="EMBL" id="CR382121">
    <property type="protein sequence ID" value="CAH02739.1"/>
    <property type="molecule type" value="Genomic_DNA"/>
</dbReference>
<organism evidence="9 10">
    <name type="scientific">Kluyveromyces lactis (strain ATCC 8585 / CBS 2359 / DSM 70799 / NBRC 1267 / NRRL Y-1140 / WM37)</name>
    <name type="common">Yeast</name>
    <name type="synonym">Candida sphaerica</name>
    <dbReference type="NCBI Taxonomy" id="284590"/>
    <lineage>
        <taxon>Eukaryota</taxon>
        <taxon>Fungi</taxon>
        <taxon>Dikarya</taxon>
        <taxon>Ascomycota</taxon>
        <taxon>Saccharomycotina</taxon>
        <taxon>Saccharomycetes</taxon>
        <taxon>Saccharomycetales</taxon>
        <taxon>Saccharomycetaceae</taxon>
        <taxon>Kluyveromyces</taxon>
    </lineage>
</organism>
<reference evidence="9 10" key="1">
    <citation type="journal article" date="2004" name="Nature">
        <title>Genome evolution in yeasts.</title>
        <authorList>
            <consortium name="Genolevures"/>
            <person name="Dujon B."/>
            <person name="Sherman D."/>
            <person name="Fischer G."/>
            <person name="Durrens P."/>
            <person name="Casaregola S."/>
            <person name="Lafontaine I."/>
            <person name="de Montigny J."/>
            <person name="Marck C."/>
            <person name="Neuveglise C."/>
            <person name="Talla E."/>
            <person name="Goffard N."/>
            <person name="Frangeul L."/>
            <person name="Aigle M."/>
            <person name="Anthouard V."/>
            <person name="Babour A."/>
            <person name="Barbe V."/>
            <person name="Barnay S."/>
            <person name="Blanchin S."/>
            <person name="Beckerich J.M."/>
            <person name="Beyne E."/>
            <person name="Bleykasten C."/>
            <person name="Boisrame A."/>
            <person name="Boyer J."/>
            <person name="Cattolico L."/>
            <person name="Confanioleri F."/>
            <person name="de Daruvar A."/>
            <person name="Despons L."/>
            <person name="Fabre E."/>
            <person name="Fairhead C."/>
            <person name="Ferry-Dumazet H."/>
            <person name="Groppi A."/>
            <person name="Hantraye F."/>
            <person name="Hennequin C."/>
            <person name="Jauniaux N."/>
            <person name="Joyet P."/>
            <person name="Kachouri R."/>
            <person name="Kerrest A."/>
            <person name="Koszul R."/>
            <person name="Lemaire M."/>
            <person name="Lesur I."/>
            <person name="Ma L."/>
            <person name="Muller H."/>
            <person name="Nicaud J.M."/>
            <person name="Nikolski M."/>
            <person name="Oztas S."/>
            <person name="Ozier-Kalogeropoulos O."/>
            <person name="Pellenz S."/>
            <person name="Potier S."/>
            <person name="Richard G.F."/>
            <person name="Straub M.L."/>
            <person name="Suleau A."/>
            <person name="Swennene D."/>
            <person name="Tekaia F."/>
            <person name="Wesolowski-Louvel M."/>
            <person name="Westhof E."/>
            <person name="Wirth B."/>
            <person name="Zeniou-Meyer M."/>
            <person name="Zivanovic I."/>
            <person name="Bolotin-Fukuhara M."/>
            <person name="Thierry A."/>
            <person name="Bouchier C."/>
            <person name="Caudron B."/>
            <person name="Scarpelli C."/>
            <person name="Gaillardin C."/>
            <person name="Weissenbach J."/>
            <person name="Wincker P."/>
            <person name="Souciet J.L."/>
        </authorList>
    </citation>
    <scope>NUCLEOTIDE SEQUENCE [LARGE SCALE GENOMIC DNA]</scope>
    <source>
        <strain evidence="10">ATCC 8585 / CBS 2359 / DSM 70799 / NBRC 1267 / NRRL Y-1140 / WM37</strain>
    </source>
</reference>
<dbReference type="InterPro" id="IPR050675">
    <property type="entry name" value="OAF3"/>
</dbReference>
<evidence type="ECO:0000259" key="8">
    <source>
        <dbReference type="PROSITE" id="PS50048"/>
    </source>
</evidence>
<protein>
    <submittedName>
        <fullName evidence="9">KLLA0A03443p</fullName>
    </submittedName>
</protein>
<dbReference type="PaxDb" id="284590-Q6CY38"/>
<dbReference type="SUPFAM" id="SSF57701">
    <property type="entry name" value="Zn2/Cys6 DNA-binding domain"/>
    <property type="match status" value="1"/>
</dbReference>
<dbReference type="GO" id="GO:0000981">
    <property type="term" value="F:DNA-binding transcription factor activity, RNA polymerase II-specific"/>
    <property type="evidence" value="ECO:0007669"/>
    <property type="project" value="InterPro"/>
</dbReference>
<evidence type="ECO:0000256" key="4">
    <source>
        <dbReference type="ARBA" id="ARBA00023125"/>
    </source>
</evidence>
<keyword evidence="5" id="KW-0804">Transcription</keyword>
<dbReference type="Proteomes" id="UP000000598">
    <property type="component" value="Chromosome A"/>
</dbReference>
<keyword evidence="6" id="KW-0539">Nucleus</keyword>
<dbReference type="eggNOG" id="ENOG502QW20">
    <property type="taxonomic scope" value="Eukaryota"/>
</dbReference>
<evidence type="ECO:0000256" key="3">
    <source>
        <dbReference type="ARBA" id="ARBA00023015"/>
    </source>
</evidence>
<evidence type="ECO:0000256" key="5">
    <source>
        <dbReference type="ARBA" id="ARBA00023163"/>
    </source>
</evidence>
<dbReference type="FunCoup" id="Q6CY38">
    <property type="interactions" value="1494"/>
</dbReference>
<dbReference type="AlphaFoldDB" id="Q6CY38"/>
<dbReference type="HOGENOM" id="CLU_008453_0_0_1"/>
<dbReference type="Pfam" id="PF00172">
    <property type="entry name" value="Zn_clus"/>
    <property type="match status" value="1"/>
</dbReference>
<dbReference type="InterPro" id="IPR001138">
    <property type="entry name" value="Zn2Cys6_DnaBD"/>
</dbReference>
<evidence type="ECO:0000313" key="9">
    <source>
        <dbReference type="EMBL" id="CAH02739.1"/>
    </source>
</evidence>
<evidence type="ECO:0000313" key="10">
    <source>
        <dbReference type="Proteomes" id="UP000000598"/>
    </source>
</evidence>
<sequence length="975" mass="111714">MAMKEESIEPADDEKSREDQTSNGACKRQRISFVCQACRKNKTKCDREKPRCGRCVKYHLKCVYDVEQQKPPRVPSKDAIIKRLTSEVEYWKSKAEGFQVSSNVSTTSPSDVESLHTSKRQRTGDGAPLLADVSVLSPTPVISKNSSFLVPDPQDLQFNFYKEFPQLTMKYAMKRDIKPVSAFAHVYRDKLLSLFVASIFSSASKSALIHSISSDEINPFQKSQIQFRQNAIFLRDSMVQLCETSMEKQKVHEFTERIMGEQIEQKEQSTLFVSLLKARLENKHVEDSCSHGVVSPELTRLKDSLEKALPSREDIDLYKMHFYQYIYPIIPFLDIELFEEGLDELLNPSDGTDGRKVTICFGTRNIRSKICLLSALINILRISYLCMLFTLNSSKEDVFDDSTLKVLTTSPITPSLVMLSQECISSVNILSWTTENGLLALMYHWAVFVFTPEEGDCYLGQTTDALISLVSNLAVNIGLHRDPNEYKVLQDPTICDPRVFNLRKRLWLCIYIMCRHETTLKARYHQNTHMSSFAYASPECETKNFWCYDFGDPNRLGPYNVNMIDKIKKRHQIFLLLSETDAVTMNLDTHMTLSDLDAWFKKVKSFLDEEFPLDGLINGVNTPQFYDLVLKNGKRVSVNFTYFGNALCFQTHLIARMSMLRISACLMVHFENRLSDMTHDYSQYFTKYFIESFKSLLEIAKIYQSYLTGDYNASLSPCMLFATDKICEVCLPSILLTFLGMLIRITHTESFLIKQTVDRKGLYGLSSYIPEELKENENKLVAVTAIRKGLEVVMQNWLTLITKRLRFAFFSTFKVSIFFDYVLQIIKKQDILNVLKRVFDLNFSPKVRREIYMGTGIDINDKHAVLLSLEKGNRVSVVSAESFEEILAMMDALQICNHYPEISTEHNDPNGVLPEEPNSVNVTEKIAHKPSPIPMPNDNTEPTENELLEPTNMTSLLNGATFDFFDYDFLLGPTE</sequence>
<feature type="domain" description="Zn(2)-C6 fungal-type" evidence="8">
    <location>
        <begin position="34"/>
        <end position="64"/>
    </location>
</feature>
<dbReference type="Gene3D" id="4.10.240.10">
    <property type="entry name" value="Zn(2)-C6 fungal-type DNA-binding domain"/>
    <property type="match status" value="1"/>
</dbReference>
<keyword evidence="1" id="KW-0479">Metal-binding</keyword>
<dbReference type="InParanoid" id="Q6CY38"/>
<keyword evidence="4" id="KW-0238">DNA-binding</keyword>
<dbReference type="PANTHER" id="PTHR31069">
    <property type="entry name" value="OLEATE-ACTIVATED TRANSCRIPTION FACTOR 1-RELATED"/>
    <property type="match status" value="1"/>
</dbReference>
<dbReference type="RefSeq" id="XP_451151.1">
    <property type="nucleotide sequence ID" value="XM_451151.1"/>
</dbReference>
<dbReference type="GO" id="GO:0005634">
    <property type="term" value="C:nucleus"/>
    <property type="evidence" value="ECO:0007669"/>
    <property type="project" value="TreeGrafter"/>
</dbReference>
<dbReference type="STRING" id="284590.Q6CY38"/>
<name>Q6CY38_KLULA</name>
<keyword evidence="2" id="KW-0862">Zinc</keyword>
<dbReference type="SMART" id="SM00066">
    <property type="entry name" value="GAL4"/>
    <property type="match status" value="1"/>
</dbReference>
<dbReference type="PANTHER" id="PTHR31069:SF29">
    <property type="entry name" value="OLEATE-ACTIVATED TRANSCRIPTION FACTOR 1-RELATED"/>
    <property type="match status" value="1"/>
</dbReference>
<evidence type="ECO:0000256" key="1">
    <source>
        <dbReference type="ARBA" id="ARBA00022723"/>
    </source>
</evidence>
<dbReference type="KEGG" id="kla:KLLA0_A03443g"/>
<dbReference type="CDD" id="cd12148">
    <property type="entry name" value="fungal_TF_MHR"/>
    <property type="match status" value="1"/>
</dbReference>
<dbReference type="PROSITE" id="PS50048">
    <property type="entry name" value="ZN2_CY6_FUNGAL_2"/>
    <property type="match status" value="1"/>
</dbReference>
<feature type="compositionally biased region" description="Polar residues" evidence="7">
    <location>
        <begin position="101"/>
        <end position="111"/>
    </location>
</feature>
<evidence type="ECO:0000256" key="6">
    <source>
        <dbReference type="ARBA" id="ARBA00023242"/>
    </source>
</evidence>
<feature type="region of interest" description="Disordered" evidence="7">
    <location>
        <begin position="101"/>
        <end position="125"/>
    </location>
</feature>
<dbReference type="GO" id="GO:0008270">
    <property type="term" value="F:zinc ion binding"/>
    <property type="evidence" value="ECO:0007669"/>
    <property type="project" value="InterPro"/>
</dbReference>
<dbReference type="OMA" id="CANENII"/>
<keyword evidence="10" id="KW-1185">Reference proteome</keyword>
<dbReference type="InterPro" id="IPR036864">
    <property type="entry name" value="Zn2-C6_fun-type_DNA-bd_sf"/>
</dbReference>
<dbReference type="GO" id="GO:0000978">
    <property type="term" value="F:RNA polymerase II cis-regulatory region sequence-specific DNA binding"/>
    <property type="evidence" value="ECO:0007669"/>
    <property type="project" value="TreeGrafter"/>
</dbReference>
<accession>Q6CY38</accession>
<evidence type="ECO:0000256" key="2">
    <source>
        <dbReference type="ARBA" id="ARBA00022833"/>
    </source>
</evidence>
<dbReference type="GO" id="GO:0045944">
    <property type="term" value="P:positive regulation of transcription by RNA polymerase II"/>
    <property type="evidence" value="ECO:0007669"/>
    <property type="project" value="TreeGrafter"/>
</dbReference>
<gene>
    <name evidence="9" type="ORF">KLLA0_A03443g</name>
</gene>
<proteinExistence type="predicted"/>
<feature type="region of interest" description="Disordered" evidence="7">
    <location>
        <begin position="1"/>
        <end position="25"/>
    </location>
</feature>